<dbReference type="AlphaFoldDB" id="A0A919ANL3"/>
<comment type="pathway">
    <text evidence="4">Amino-acid biosynthesis; L-histidine biosynthesis; L-histidine from 5-phospho-alpha-D-ribose 1-diphosphate: step 2/9.</text>
</comment>
<comment type="pathway">
    <text evidence="3 11">Amino-acid biosynthesis; L-histidine biosynthesis; L-histidine from 5-phospho-alpha-D-ribose 1-diphosphate: step 3/9.</text>
</comment>
<keyword evidence="11" id="KW-0862">Zinc</keyword>
<evidence type="ECO:0000256" key="4">
    <source>
        <dbReference type="ARBA" id="ARBA00005204"/>
    </source>
</evidence>
<gene>
    <name evidence="11 13" type="primary">hisI</name>
    <name evidence="13" type="ORF">GCM10017044_09490</name>
</gene>
<feature type="binding site" evidence="11">
    <location>
        <position position="117"/>
    </location>
    <ligand>
        <name>Zn(2+)</name>
        <dbReference type="ChEBI" id="CHEBI:29105"/>
        <note>ligand shared between dimeric partners</note>
    </ligand>
</feature>
<keyword evidence="9 11" id="KW-0378">Hydrolase</keyword>
<dbReference type="GO" id="GO:0000287">
    <property type="term" value="F:magnesium ion binding"/>
    <property type="evidence" value="ECO:0007669"/>
    <property type="project" value="UniProtKB-UniRule"/>
</dbReference>
<keyword evidence="10 11" id="KW-0368">Histidine biosynthesis</keyword>
<comment type="subcellular location">
    <subcellularLocation>
        <location evidence="11">Cytoplasm</location>
    </subcellularLocation>
</comment>
<dbReference type="Proteomes" id="UP000630923">
    <property type="component" value="Unassembled WGS sequence"/>
</dbReference>
<sequence length="139" mass="15498">MPATLFGDRTNKDQVENGLTFAPKFDDRGLIPVVTTCAATGQVLMQAWMNADAIRKTIETGEAHYFSRSRQQLWHKGATSGEYQIVHDFRTDCDQDSLLLVVEQKGGKCCHVGHPSCFYRSIPIGHRTDGLIQMTPAKD</sequence>
<evidence type="ECO:0000256" key="8">
    <source>
        <dbReference type="ARBA" id="ARBA00022605"/>
    </source>
</evidence>
<feature type="domain" description="Phosphoribosyl-AMP cyclohydrolase" evidence="12">
    <location>
        <begin position="45"/>
        <end position="119"/>
    </location>
</feature>
<dbReference type="EC" id="3.5.4.19" evidence="11"/>
<reference evidence="13" key="2">
    <citation type="submission" date="2020-09" db="EMBL/GenBank/DDBJ databases">
        <authorList>
            <person name="Sun Q."/>
            <person name="Kim S."/>
        </authorList>
    </citation>
    <scope>NUCLEOTIDE SEQUENCE</scope>
    <source>
        <strain evidence="13">KCTC 42590</strain>
    </source>
</reference>
<dbReference type="RefSeq" id="WP_191250390.1">
    <property type="nucleotide sequence ID" value="NZ_BNCI01000001.1"/>
</dbReference>
<comment type="function">
    <text evidence="11">Catalyzes the hydrolysis of the adenine ring of phosphoribosyl-AMP.</text>
</comment>
<dbReference type="InterPro" id="IPR026660">
    <property type="entry name" value="PRA-CH"/>
</dbReference>
<comment type="catalytic activity">
    <reaction evidence="1 11">
        <text>1-(5-phospho-beta-D-ribosyl)-5'-AMP + H2O = 1-(5-phospho-beta-D-ribosyl)-5-[(5-phospho-beta-D-ribosylamino)methylideneamino]imidazole-4-carboxamide</text>
        <dbReference type="Rhea" id="RHEA:20049"/>
        <dbReference type="ChEBI" id="CHEBI:15377"/>
        <dbReference type="ChEBI" id="CHEBI:58435"/>
        <dbReference type="ChEBI" id="CHEBI:59457"/>
        <dbReference type="EC" id="3.5.4.19"/>
    </reaction>
</comment>
<dbReference type="NCBIfam" id="NF000768">
    <property type="entry name" value="PRK00051.1"/>
    <property type="match status" value="1"/>
</dbReference>
<evidence type="ECO:0000259" key="12">
    <source>
        <dbReference type="Pfam" id="PF01502"/>
    </source>
</evidence>
<name>A0A919ANL3_9PROT</name>
<evidence type="ECO:0000256" key="11">
    <source>
        <dbReference type="HAMAP-Rule" id="MF_01021"/>
    </source>
</evidence>
<comment type="cofactor">
    <cofactor evidence="11">
        <name>Zn(2+)</name>
        <dbReference type="ChEBI" id="CHEBI:29105"/>
    </cofactor>
    <text evidence="11">Binds 1 zinc ion per subunit.</text>
</comment>
<keyword evidence="8 11" id="KW-0028">Amino-acid biosynthesis</keyword>
<feature type="binding site" evidence="11">
    <location>
        <position position="110"/>
    </location>
    <ligand>
        <name>Zn(2+)</name>
        <dbReference type="ChEBI" id="CHEBI:29105"/>
        <note>ligand shared between dimeric partners</note>
    </ligand>
</feature>
<evidence type="ECO:0000256" key="3">
    <source>
        <dbReference type="ARBA" id="ARBA00005169"/>
    </source>
</evidence>
<dbReference type="InterPro" id="IPR002496">
    <property type="entry name" value="PRib_AMP_CycHydrolase_dom"/>
</dbReference>
<dbReference type="GO" id="GO:0005737">
    <property type="term" value="C:cytoplasm"/>
    <property type="evidence" value="ECO:0007669"/>
    <property type="project" value="UniProtKB-SubCell"/>
</dbReference>
<keyword evidence="7 11" id="KW-0963">Cytoplasm</keyword>
<dbReference type="HAMAP" id="MF_01021">
    <property type="entry name" value="HisI"/>
    <property type="match status" value="1"/>
</dbReference>
<feature type="binding site" evidence="11">
    <location>
        <position position="94"/>
    </location>
    <ligand>
        <name>Mg(2+)</name>
        <dbReference type="ChEBI" id="CHEBI:18420"/>
    </ligand>
</feature>
<dbReference type="SUPFAM" id="SSF141734">
    <property type="entry name" value="HisI-like"/>
    <property type="match status" value="1"/>
</dbReference>
<feature type="binding site" evidence="11">
    <location>
        <position position="92"/>
    </location>
    <ligand>
        <name>Mg(2+)</name>
        <dbReference type="ChEBI" id="CHEBI:18420"/>
    </ligand>
</feature>
<feature type="binding site" evidence="11">
    <location>
        <position position="93"/>
    </location>
    <ligand>
        <name>Zn(2+)</name>
        <dbReference type="ChEBI" id="CHEBI:29105"/>
        <note>ligand shared between dimeric partners</note>
    </ligand>
</feature>
<comment type="subunit">
    <text evidence="11">Homodimer.</text>
</comment>
<comment type="similarity">
    <text evidence="11">Belongs to the PRA-CH family.</text>
</comment>
<keyword evidence="14" id="KW-1185">Reference proteome</keyword>
<evidence type="ECO:0000256" key="10">
    <source>
        <dbReference type="ARBA" id="ARBA00023102"/>
    </source>
</evidence>
<evidence type="ECO:0000313" key="13">
    <source>
        <dbReference type="EMBL" id="GHF17223.1"/>
    </source>
</evidence>
<reference evidence="13" key="1">
    <citation type="journal article" date="2014" name="Int. J. Syst. Evol. Microbiol.">
        <title>Complete genome sequence of Corynebacterium casei LMG S-19264T (=DSM 44701T), isolated from a smear-ripened cheese.</title>
        <authorList>
            <consortium name="US DOE Joint Genome Institute (JGI-PGF)"/>
            <person name="Walter F."/>
            <person name="Albersmeier A."/>
            <person name="Kalinowski J."/>
            <person name="Ruckert C."/>
        </authorList>
    </citation>
    <scope>NUCLEOTIDE SEQUENCE</scope>
    <source>
        <strain evidence="13">KCTC 42590</strain>
    </source>
</reference>
<feature type="binding site" evidence="11">
    <location>
        <position position="96"/>
    </location>
    <ligand>
        <name>Mg(2+)</name>
        <dbReference type="ChEBI" id="CHEBI:18420"/>
    </ligand>
</feature>
<dbReference type="EMBL" id="BNCI01000001">
    <property type="protein sequence ID" value="GHF17223.1"/>
    <property type="molecule type" value="Genomic_DNA"/>
</dbReference>
<evidence type="ECO:0000256" key="5">
    <source>
        <dbReference type="ARBA" id="ARBA00007731"/>
    </source>
</evidence>
<keyword evidence="11" id="KW-0479">Metal-binding</keyword>
<dbReference type="GO" id="GO:0008270">
    <property type="term" value="F:zinc ion binding"/>
    <property type="evidence" value="ECO:0007669"/>
    <property type="project" value="UniProtKB-UniRule"/>
</dbReference>
<evidence type="ECO:0000313" key="14">
    <source>
        <dbReference type="Proteomes" id="UP000630923"/>
    </source>
</evidence>
<evidence type="ECO:0000256" key="6">
    <source>
        <dbReference type="ARBA" id="ARBA00008299"/>
    </source>
</evidence>
<keyword evidence="11" id="KW-0460">Magnesium</keyword>
<dbReference type="Gene3D" id="3.10.20.810">
    <property type="entry name" value="Phosphoribosyl-AMP cyclohydrolase"/>
    <property type="match status" value="1"/>
</dbReference>
<comment type="similarity">
    <text evidence="5">In the C-terminal section; belongs to the PRA-PH family.</text>
</comment>
<evidence type="ECO:0000256" key="9">
    <source>
        <dbReference type="ARBA" id="ARBA00022801"/>
    </source>
</evidence>
<evidence type="ECO:0000256" key="1">
    <source>
        <dbReference type="ARBA" id="ARBA00000024"/>
    </source>
</evidence>
<comment type="catalytic activity">
    <reaction evidence="2">
        <text>1-(5-phospho-beta-D-ribosyl)-ATP + H2O = 1-(5-phospho-beta-D-ribosyl)-5'-AMP + diphosphate + H(+)</text>
        <dbReference type="Rhea" id="RHEA:22828"/>
        <dbReference type="ChEBI" id="CHEBI:15377"/>
        <dbReference type="ChEBI" id="CHEBI:15378"/>
        <dbReference type="ChEBI" id="CHEBI:33019"/>
        <dbReference type="ChEBI" id="CHEBI:59457"/>
        <dbReference type="ChEBI" id="CHEBI:73183"/>
        <dbReference type="EC" id="3.6.1.31"/>
    </reaction>
</comment>
<comment type="cofactor">
    <cofactor evidence="11">
        <name>Mg(2+)</name>
        <dbReference type="ChEBI" id="CHEBI:18420"/>
    </cofactor>
    <text evidence="11">Binds 1 Mg(2+) ion per subunit.</text>
</comment>
<accession>A0A919ANL3</accession>
<comment type="similarity">
    <text evidence="6">In the N-terminal section; belongs to the PRA-CH family.</text>
</comment>
<organism evidence="13 14">
    <name type="scientific">Kordiimonas sediminis</name>
    <dbReference type="NCBI Taxonomy" id="1735581"/>
    <lineage>
        <taxon>Bacteria</taxon>
        <taxon>Pseudomonadati</taxon>
        <taxon>Pseudomonadota</taxon>
        <taxon>Alphaproteobacteria</taxon>
        <taxon>Kordiimonadales</taxon>
        <taxon>Kordiimonadaceae</taxon>
        <taxon>Kordiimonas</taxon>
    </lineage>
</organism>
<dbReference type="FunFam" id="3.10.20.810:FF:000001">
    <property type="entry name" value="Histidine biosynthesis bifunctional protein HisIE"/>
    <property type="match status" value="1"/>
</dbReference>
<dbReference type="GO" id="GO:0004636">
    <property type="term" value="F:phosphoribosyl-ATP diphosphatase activity"/>
    <property type="evidence" value="ECO:0007669"/>
    <property type="project" value="UniProtKB-EC"/>
</dbReference>
<dbReference type="GO" id="GO:0004635">
    <property type="term" value="F:phosphoribosyl-AMP cyclohydrolase activity"/>
    <property type="evidence" value="ECO:0007669"/>
    <property type="project" value="UniProtKB-UniRule"/>
</dbReference>
<proteinExistence type="inferred from homology"/>
<evidence type="ECO:0000256" key="7">
    <source>
        <dbReference type="ARBA" id="ARBA00022490"/>
    </source>
</evidence>
<dbReference type="Pfam" id="PF01502">
    <property type="entry name" value="PRA-CH"/>
    <property type="match status" value="1"/>
</dbReference>
<comment type="caution">
    <text evidence="13">The sequence shown here is derived from an EMBL/GenBank/DDBJ whole genome shotgun (WGS) entry which is preliminary data.</text>
</comment>
<protein>
    <recommendedName>
        <fullName evidence="11">Phosphoribosyl-AMP cyclohydrolase</fullName>
        <shortName evidence="11">PRA-CH</shortName>
        <ecNumber evidence="11">3.5.4.19</ecNumber>
    </recommendedName>
</protein>
<dbReference type="GO" id="GO:0000105">
    <property type="term" value="P:L-histidine biosynthetic process"/>
    <property type="evidence" value="ECO:0007669"/>
    <property type="project" value="UniProtKB-UniRule"/>
</dbReference>
<evidence type="ECO:0000256" key="2">
    <source>
        <dbReference type="ARBA" id="ARBA00001460"/>
    </source>
</evidence>
<dbReference type="InterPro" id="IPR038019">
    <property type="entry name" value="PRib_AMP_CycHydrolase_sf"/>
</dbReference>
<dbReference type="PANTHER" id="PTHR42945:SF1">
    <property type="entry name" value="HISTIDINE BIOSYNTHESIS BIFUNCTIONAL PROTEIN HIS7"/>
    <property type="match status" value="1"/>
</dbReference>
<dbReference type="PANTHER" id="PTHR42945">
    <property type="entry name" value="HISTIDINE BIOSYNTHESIS BIFUNCTIONAL PROTEIN"/>
    <property type="match status" value="1"/>
</dbReference>